<organism evidence="2 3">
    <name type="scientific">Enhygromyxa salina</name>
    <dbReference type="NCBI Taxonomy" id="215803"/>
    <lineage>
        <taxon>Bacteria</taxon>
        <taxon>Pseudomonadati</taxon>
        <taxon>Myxococcota</taxon>
        <taxon>Polyangia</taxon>
        <taxon>Nannocystales</taxon>
        <taxon>Nannocystaceae</taxon>
        <taxon>Enhygromyxa</taxon>
    </lineage>
</organism>
<feature type="transmembrane region" description="Helical" evidence="1">
    <location>
        <begin position="277"/>
        <end position="296"/>
    </location>
</feature>
<keyword evidence="1" id="KW-0472">Membrane</keyword>
<feature type="transmembrane region" description="Helical" evidence="1">
    <location>
        <begin position="12"/>
        <end position="31"/>
    </location>
</feature>
<keyword evidence="1" id="KW-1133">Transmembrane helix</keyword>
<feature type="transmembrane region" description="Helical" evidence="1">
    <location>
        <begin position="202"/>
        <end position="219"/>
    </location>
</feature>
<feature type="transmembrane region" description="Helical" evidence="1">
    <location>
        <begin position="302"/>
        <end position="324"/>
    </location>
</feature>
<comment type="caution">
    <text evidence="2">The sequence shown here is derived from an EMBL/GenBank/DDBJ whole genome shotgun (WGS) entry which is preliminary data.</text>
</comment>
<dbReference type="Proteomes" id="UP000238823">
    <property type="component" value="Unassembled WGS sequence"/>
</dbReference>
<accession>A0A2S9YQC1</accession>
<reference evidence="2 3" key="1">
    <citation type="submission" date="2018-03" db="EMBL/GenBank/DDBJ databases">
        <title>Draft Genome Sequences of the Obligatory Marine Myxobacteria Enhygromyxa salina SWB007.</title>
        <authorList>
            <person name="Poehlein A."/>
            <person name="Moghaddam J.A."/>
            <person name="Harms H."/>
            <person name="Alanjari M."/>
            <person name="Koenig G.M."/>
            <person name="Daniel R."/>
            <person name="Schaeberle T.F."/>
        </authorList>
    </citation>
    <scope>NUCLEOTIDE SEQUENCE [LARGE SCALE GENOMIC DNA]</scope>
    <source>
        <strain evidence="2 3">SWB007</strain>
    </source>
</reference>
<feature type="transmembrane region" description="Helical" evidence="1">
    <location>
        <begin position="43"/>
        <end position="61"/>
    </location>
</feature>
<sequence length="369" mass="39059">MHRIPRTAPLPASYLIPAFAAALWWAVMTMVSDQPAATQRSLVFLGGPLVLLFGLHARLFAFLHAPDRIRWLPLPIPAARHWLAGIQAHLPSFTLAAILAAGALYLASGTALVVEFCWFAVIAGLLEPFASAIAAMFGRRFPEPSRVRELQRSLGGGWTTPEAVVHLYAPALALGLAVLLAMPGQLSWERWIDGHSLGPTQLAVSVIPLLVAVGLRLAAPALYRAGVWEAVPWLTEATRTLAGPPQPEPTPSWVRKLRDPWARLIIVQFLRMTPLPYLRLAIVVGLAVHAALAEGAPGGPGIALSLAAIGLWIVPAGTVARAGVARARLAGALPLSPAKRRGRSGFAATAALALPAVALIGVILLRVLG</sequence>
<feature type="transmembrane region" description="Helical" evidence="1">
    <location>
        <begin position="345"/>
        <end position="368"/>
    </location>
</feature>
<evidence type="ECO:0000256" key="1">
    <source>
        <dbReference type="SAM" id="Phobius"/>
    </source>
</evidence>
<feature type="transmembrane region" description="Helical" evidence="1">
    <location>
        <begin position="82"/>
        <end position="106"/>
    </location>
</feature>
<dbReference type="OrthoDB" id="5510011at2"/>
<protein>
    <submittedName>
        <fullName evidence="2">Uncharacterized protein</fullName>
    </submittedName>
</protein>
<keyword evidence="1" id="KW-0812">Transmembrane</keyword>
<evidence type="ECO:0000313" key="2">
    <source>
        <dbReference type="EMBL" id="PRQ07287.1"/>
    </source>
</evidence>
<dbReference type="RefSeq" id="WP_146157718.1">
    <property type="nucleotide sequence ID" value="NZ_PVNL01000057.1"/>
</dbReference>
<feature type="transmembrane region" description="Helical" evidence="1">
    <location>
        <begin position="118"/>
        <end position="142"/>
    </location>
</feature>
<gene>
    <name evidence="2" type="ORF">ENSA7_29960</name>
</gene>
<dbReference type="EMBL" id="PVNL01000057">
    <property type="protein sequence ID" value="PRQ07287.1"/>
    <property type="molecule type" value="Genomic_DNA"/>
</dbReference>
<feature type="transmembrane region" description="Helical" evidence="1">
    <location>
        <begin position="163"/>
        <end position="182"/>
    </location>
</feature>
<proteinExistence type="predicted"/>
<dbReference type="AlphaFoldDB" id="A0A2S9YQC1"/>
<name>A0A2S9YQC1_9BACT</name>
<evidence type="ECO:0000313" key="3">
    <source>
        <dbReference type="Proteomes" id="UP000238823"/>
    </source>
</evidence>